<dbReference type="VEuPathDB" id="FungiDB:I7I53_07408"/>
<dbReference type="EMBL" id="CP069103">
    <property type="protein sequence ID" value="QSS51940.1"/>
    <property type="molecule type" value="Genomic_DNA"/>
</dbReference>
<name>A0A8A1LEF9_AJEC8</name>
<reference evidence="1" key="1">
    <citation type="submission" date="2021-01" db="EMBL/GenBank/DDBJ databases">
        <title>Chromosome-level genome assembly of a human fungal pathogen reveals clustering of transcriptionally co-regulated genes.</title>
        <authorList>
            <person name="Voorhies M."/>
            <person name="Cohen S."/>
            <person name="Shea T.P."/>
            <person name="Petrus S."/>
            <person name="Munoz J.F."/>
            <person name="Poplawski S."/>
            <person name="Goldman W.E."/>
            <person name="Michael T."/>
            <person name="Cuomo C.A."/>
            <person name="Sil A."/>
            <person name="Beyhan S."/>
        </authorList>
    </citation>
    <scope>NUCLEOTIDE SEQUENCE</scope>
    <source>
        <strain evidence="1">H88</strain>
    </source>
</reference>
<proteinExistence type="predicted"/>
<organism evidence="1 2">
    <name type="scientific">Ajellomyces capsulatus (strain H88)</name>
    <name type="common">Darling's disease fungus</name>
    <name type="synonym">Histoplasma capsulatum</name>
    <dbReference type="NCBI Taxonomy" id="544711"/>
    <lineage>
        <taxon>Eukaryota</taxon>
        <taxon>Fungi</taxon>
        <taxon>Dikarya</taxon>
        <taxon>Ascomycota</taxon>
        <taxon>Pezizomycotina</taxon>
        <taxon>Eurotiomycetes</taxon>
        <taxon>Eurotiomycetidae</taxon>
        <taxon>Onygenales</taxon>
        <taxon>Ajellomycetaceae</taxon>
        <taxon>Histoplasma</taxon>
    </lineage>
</organism>
<sequence length="86" mass="9814">MVICPQLNWKGFGGRLEMDNQLDKFKIHTLFSGNIHYFHSSSNATGAHVGQVYKLTGRRVATWEEKEAIHGNHPQTNVLQNMHILN</sequence>
<evidence type="ECO:0000313" key="1">
    <source>
        <dbReference type="EMBL" id="QSS51940.1"/>
    </source>
</evidence>
<dbReference type="Proteomes" id="UP000663419">
    <property type="component" value="Chromosome 2"/>
</dbReference>
<accession>A0A8A1LEF9</accession>
<dbReference type="AlphaFoldDB" id="A0A8A1LEF9"/>
<evidence type="ECO:0000313" key="2">
    <source>
        <dbReference type="Proteomes" id="UP000663419"/>
    </source>
</evidence>
<gene>
    <name evidence="1" type="ORF">I7I53_07408</name>
</gene>
<protein>
    <submittedName>
        <fullName evidence="1">Uncharacterized protein</fullName>
    </submittedName>
</protein>